<dbReference type="AlphaFoldDB" id="A0A0V0YVN7"/>
<keyword evidence="2" id="KW-1185">Reference proteome</keyword>
<dbReference type="PANTHER" id="PTHR37984">
    <property type="entry name" value="PROTEIN CBG26694"/>
    <property type="match status" value="1"/>
</dbReference>
<protein>
    <submittedName>
        <fullName evidence="1">Uncharacterized protein</fullName>
    </submittedName>
</protein>
<dbReference type="EMBL" id="JYDQ01002128">
    <property type="protein sequence ID" value="KRY04205.1"/>
    <property type="molecule type" value="Genomic_DNA"/>
</dbReference>
<comment type="caution">
    <text evidence="1">The sequence shown here is derived from an EMBL/GenBank/DDBJ whole genome shotgun (WGS) entry which is preliminary data.</text>
</comment>
<dbReference type="PANTHER" id="PTHR37984:SF5">
    <property type="entry name" value="PROTEIN NYNRIN-LIKE"/>
    <property type="match status" value="1"/>
</dbReference>
<evidence type="ECO:0000313" key="1">
    <source>
        <dbReference type="EMBL" id="KRY04205.1"/>
    </source>
</evidence>
<name>A0A0V0YVN7_9BILA</name>
<dbReference type="OrthoDB" id="5830590at2759"/>
<evidence type="ECO:0000313" key="2">
    <source>
        <dbReference type="Proteomes" id="UP000054783"/>
    </source>
</evidence>
<feature type="non-terminal residue" evidence="1">
    <location>
        <position position="1"/>
    </location>
</feature>
<gene>
    <name evidence="1" type="ORF">T12_3014</name>
</gene>
<reference evidence="1 2" key="1">
    <citation type="submission" date="2015-01" db="EMBL/GenBank/DDBJ databases">
        <title>Evolution of Trichinella species and genotypes.</title>
        <authorList>
            <person name="Korhonen P.K."/>
            <person name="Edoardo P."/>
            <person name="Giuseppe L.R."/>
            <person name="Gasser R.B."/>
        </authorList>
    </citation>
    <scope>NUCLEOTIDE SEQUENCE [LARGE SCALE GENOMIC DNA]</scope>
    <source>
        <strain evidence="1">ISS2496</strain>
    </source>
</reference>
<dbReference type="InterPro" id="IPR050951">
    <property type="entry name" value="Retrovirus_Pol_polyprotein"/>
</dbReference>
<organism evidence="1 2">
    <name type="scientific">Trichinella patagoniensis</name>
    <dbReference type="NCBI Taxonomy" id="990121"/>
    <lineage>
        <taxon>Eukaryota</taxon>
        <taxon>Metazoa</taxon>
        <taxon>Ecdysozoa</taxon>
        <taxon>Nematoda</taxon>
        <taxon>Enoplea</taxon>
        <taxon>Dorylaimia</taxon>
        <taxon>Trichinellida</taxon>
        <taxon>Trichinellidae</taxon>
        <taxon>Trichinella</taxon>
    </lineage>
</organism>
<proteinExistence type="predicted"/>
<accession>A0A0V0YVN7</accession>
<sequence>LEKLAEFDFEVVHRPGKKHQNADALSRRACRQCGSGDDSLNVHVAAMALDSASPVERWQKEDAECMQVREWIEKETWPQLAPEGSPWMKSLWSQRDRIVLQEGTICRTWEIPDTGDSRLLPVIPRRNIPEILKTIHNQPTGGHLG</sequence>
<feature type="non-terminal residue" evidence="1">
    <location>
        <position position="145"/>
    </location>
</feature>
<dbReference type="Proteomes" id="UP000054783">
    <property type="component" value="Unassembled WGS sequence"/>
</dbReference>